<dbReference type="KEGG" id="parq:DSM112329_02520"/>
<dbReference type="Gene3D" id="2.70.98.10">
    <property type="match status" value="1"/>
</dbReference>
<name>A0AAU7AVI9_9ACTN</name>
<proteinExistence type="predicted"/>
<reference evidence="1" key="1">
    <citation type="submission" date="2022-12" db="EMBL/GenBank/DDBJ databases">
        <title>Paraconexibacter alkalitolerans sp. nov. and Baekduia alba sp. nov., isolated from soil and emended description of the genera Paraconexibacter (Chun et al., 2020) and Baekduia (An et al., 2020).</title>
        <authorList>
            <person name="Vieira S."/>
            <person name="Huber K.J."/>
            <person name="Geppert A."/>
            <person name="Wolf J."/>
            <person name="Neumann-Schaal M."/>
            <person name="Muesken M."/>
            <person name="Overmann J."/>
        </authorList>
    </citation>
    <scope>NUCLEOTIDE SEQUENCE</scope>
    <source>
        <strain evidence="1">AEG42_29</strain>
    </source>
</reference>
<evidence type="ECO:0000313" key="1">
    <source>
        <dbReference type="EMBL" id="XAY05662.1"/>
    </source>
</evidence>
<organism evidence="1">
    <name type="scientific">Paraconexibacter sp. AEG42_29</name>
    <dbReference type="NCBI Taxonomy" id="2997339"/>
    <lineage>
        <taxon>Bacteria</taxon>
        <taxon>Bacillati</taxon>
        <taxon>Actinomycetota</taxon>
        <taxon>Thermoleophilia</taxon>
        <taxon>Solirubrobacterales</taxon>
        <taxon>Paraconexibacteraceae</taxon>
        <taxon>Paraconexibacter</taxon>
    </lineage>
</organism>
<accession>A0AAU7AVI9</accession>
<dbReference type="RefSeq" id="WP_354702167.1">
    <property type="nucleotide sequence ID" value="NZ_CP114014.1"/>
</dbReference>
<dbReference type="GO" id="GO:0005975">
    <property type="term" value="P:carbohydrate metabolic process"/>
    <property type="evidence" value="ECO:0007669"/>
    <property type="project" value="InterPro"/>
</dbReference>
<dbReference type="InterPro" id="IPR008183">
    <property type="entry name" value="Aldose_1/G6P_1-epimerase"/>
</dbReference>
<dbReference type="GO" id="GO:0030246">
    <property type="term" value="F:carbohydrate binding"/>
    <property type="evidence" value="ECO:0007669"/>
    <property type="project" value="InterPro"/>
</dbReference>
<dbReference type="EMBL" id="CP114014">
    <property type="protein sequence ID" value="XAY05662.1"/>
    <property type="molecule type" value="Genomic_DNA"/>
</dbReference>
<dbReference type="SUPFAM" id="SSF74650">
    <property type="entry name" value="Galactose mutarotase-like"/>
    <property type="match status" value="1"/>
</dbReference>
<dbReference type="AlphaFoldDB" id="A0AAU7AVI9"/>
<dbReference type="InterPro" id="IPR014718">
    <property type="entry name" value="GH-type_carb-bd"/>
</dbReference>
<gene>
    <name evidence="1" type="ORF">DSM112329_02520</name>
</gene>
<sequence>MPDPEVTLRAGGDADGGGEAVVVVQGGDLLGLRSWSVDGQELLAAPDALPPEYCVHGRRAGVTLLHPWANRLGADAFTVAGREVRVPDDETVSRDAGGLAIHGLAVPGAWIPEQTGAGGCRVRRVVPATAAFPFAHTVGVVIVLEVGGTVTVATSLQALSDPLPVAVGWHPYLVPPGPRAEWELRLPACTRLPADAAGLPTDARVPAAAERALLGERELDDGFADAGSTTWSAGPVVVELDAAYTAAQVFAPGDAHVVSLEPMTAPTDALRTGRGLRVLAPGERLTATFVLRHNR</sequence>
<evidence type="ECO:0008006" key="2">
    <source>
        <dbReference type="Google" id="ProtNLM"/>
    </source>
</evidence>
<dbReference type="InterPro" id="IPR011013">
    <property type="entry name" value="Gal_mutarotase_sf_dom"/>
</dbReference>
<dbReference type="Pfam" id="PF01263">
    <property type="entry name" value="Aldose_epim"/>
    <property type="match status" value="1"/>
</dbReference>
<dbReference type="GO" id="GO:0016853">
    <property type="term" value="F:isomerase activity"/>
    <property type="evidence" value="ECO:0007669"/>
    <property type="project" value="InterPro"/>
</dbReference>
<protein>
    <recommendedName>
        <fullName evidence="2">Aldose 1-epimerase</fullName>
    </recommendedName>
</protein>